<feature type="compositionally biased region" description="Low complexity" evidence="1">
    <location>
        <begin position="91"/>
        <end position="104"/>
    </location>
</feature>
<evidence type="ECO:0000313" key="3">
    <source>
        <dbReference type="EMBL" id="CAH67184.1"/>
    </source>
</evidence>
<dbReference type="AlphaFoldDB" id="Q01J91"/>
<feature type="compositionally biased region" description="Basic and acidic residues" evidence="1">
    <location>
        <begin position="61"/>
        <end position="87"/>
    </location>
</feature>
<proteinExistence type="predicted"/>
<feature type="compositionally biased region" description="Low complexity" evidence="1">
    <location>
        <begin position="224"/>
        <end position="234"/>
    </location>
</feature>
<feature type="region of interest" description="Disordered" evidence="1">
    <location>
        <begin position="475"/>
        <end position="521"/>
    </location>
</feature>
<feature type="region of interest" description="Disordered" evidence="1">
    <location>
        <begin position="321"/>
        <end position="360"/>
    </location>
</feature>
<feature type="compositionally biased region" description="Basic residues" evidence="1">
    <location>
        <begin position="239"/>
        <end position="251"/>
    </location>
</feature>
<feature type="compositionally biased region" description="Low complexity" evidence="1">
    <location>
        <begin position="41"/>
        <end position="59"/>
    </location>
</feature>
<reference evidence="3" key="1">
    <citation type="journal article" date="2002" name="Nature">
        <title>Sequence and analysis of rice chromosome 4.</title>
        <authorList>
            <person name="Feng Q."/>
            <person name="Zhang Y."/>
            <person name="Hao P."/>
            <person name="Wang S."/>
            <person name="Fu G."/>
            <person name="Huang Y."/>
            <person name="Li Y."/>
            <person name="Zhu J."/>
            <person name="Liu Y."/>
            <person name="Hu X."/>
            <person name="Jia P."/>
            <person name="Zhang Y."/>
            <person name="Zhao Q."/>
            <person name="Ying K."/>
            <person name="Yu S."/>
            <person name="Tang Y."/>
            <person name="Weng Q."/>
            <person name="Zhang L."/>
            <person name="Lu Y."/>
            <person name="Mu J."/>
            <person name="Lu Y."/>
            <person name="Zhang L.S."/>
            <person name="Yu Z."/>
            <person name="Fan D."/>
            <person name="Liu X."/>
            <person name="Lu T."/>
            <person name="Li C."/>
            <person name="Wu Y."/>
            <person name="Sun T."/>
            <person name="Lei H."/>
            <person name="Li T."/>
            <person name="Hu H."/>
            <person name="Guan J."/>
            <person name="Wu M."/>
            <person name="Zhang R."/>
            <person name="Zhou B."/>
            <person name="Chen Z."/>
            <person name="Chen L."/>
            <person name="Jin Z."/>
            <person name="Wang R."/>
            <person name="Yin H."/>
            <person name="Cai Z."/>
            <person name="Ren S."/>
            <person name="Lv G."/>
            <person name="Gu W."/>
            <person name="Zhu G."/>
            <person name="Tu Y."/>
            <person name="Jia J."/>
            <person name="Zhang Y."/>
            <person name="Chen J."/>
            <person name="Kang H."/>
            <person name="Chen X."/>
            <person name="Shao C."/>
            <person name="Sun Y."/>
            <person name="Hu Q."/>
            <person name="Zhang X."/>
            <person name="Zhang W."/>
            <person name="Wang L."/>
            <person name="Ding C."/>
            <person name="Sheng H."/>
            <person name="Gu J."/>
            <person name="Chen S."/>
            <person name="Ni L."/>
            <person name="Zhu F."/>
            <person name="Chen W."/>
            <person name="Lan L."/>
            <person name="Lai Y."/>
            <person name="Cheng Z."/>
            <person name="Gu M."/>
            <person name="Jiang J."/>
            <person name="Li J."/>
            <person name="Hong G."/>
            <person name="Xue Y."/>
            <person name="Han B."/>
        </authorList>
    </citation>
    <scope>NUCLEOTIDE SEQUENCE</scope>
</reference>
<protein>
    <submittedName>
        <fullName evidence="3">H0815C01.5 protein</fullName>
    </submittedName>
    <submittedName>
        <fullName evidence="2">H0818E04.26 protein</fullName>
    </submittedName>
</protein>
<gene>
    <name evidence="3" type="primary">H0815C01.5</name>
    <name evidence="2" type="synonym">H0818E04.26</name>
</gene>
<feature type="region of interest" description="Disordered" evidence="1">
    <location>
        <begin position="224"/>
        <end position="291"/>
    </location>
</feature>
<dbReference type="EMBL" id="CR855178">
    <property type="protein sequence ID" value="CAH67184.1"/>
    <property type="molecule type" value="Genomic_DNA"/>
</dbReference>
<evidence type="ECO:0000256" key="1">
    <source>
        <dbReference type="SAM" id="MobiDB-lite"/>
    </source>
</evidence>
<name>Q01J91_ORYSA</name>
<evidence type="ECO:0000313" key="2">
    <source>
        <dbReference type="EMBL" id="CAH67109.1"/>
    </source>
</evidence>
<dbReference type="EMBL" id="CR855170">
    <property type="protein sequence ID" value="CAH67109.1"/>
    <property type="molecule type" value="Genomic_DNA"/>
</dbReference>
<organism evidence="3">
    <name type="scientific">Oryza sativa</name>
    <name type="common">Rice</name>
    <dbReference type="NCBI Taxonomy" id="4530"/>
    <lineage>
        <taxon>Eukaryota</taxon>
        <taxon>Viridiplantae</taxon>
        <taxon>Streptophyta</taxon>
        <taxon>Embryophyta</taxon>
        <taxon>Tracheophyta</taxon>
        <taxon>Spermatophyta</taxon>
        <taxon>Magnoliopsida</taxon>
        <taxon>Liliopsida</taxon>
        <taxon>Poales</taxon>
        <taxon>Poaceae</taxon>
        <taxon>BOP clade</taxon>
        <taxon>Oryzoideae</taxon>
        <taxon>Oryzeae</taxon>
        <taxon>Oryzinae</taxon>
        <taxon>Oryza</taxon>
    </lineage>
</organism>
<feature type="compositionally biased region" description="Basic and acidic residues" evidence="1">
    <location>
        <begin position="321"/>
        <end position="353"/>
    </location>
</feature>
<reference evidence="3" key="2">
    <citation type="submission" date="2004-10" db="EMBL/GenBank/DDBJ databases">
        <title>Chromosome-wide comparison between domesticated rice subspecies indica and japonica.</title>
        <authorList>
            <person name="Han B."/>
        </authorList>
    </citation>
    <scope>NUCLEOTIDE SEQUENCE</scope>
</reference>
<feature type="compositionally biased region" description="Low complexity" evidence="1">
    <location>
        <begin position="21"/>
        <end position="33"/>
    </location>
</feature>
<feature type="region of interest" description="Disordered" evidence="1">
    <location>
        <begin position="1"/>
        <end position="115"/>
    </location>
</feature>
<accession>Q01J91</accession>
<feature type="compositionally biased region" description="Polar residues" evidence="1">
    <location>
        <begin position="1"/>
        <end position="12"/>
    </location>
</feature>
<sequence length="521" mass="55837">MANLVTTAQRQLATGGRPAITGTSRTSITLSSSARRRARRSATASRRSTAPTSSGASGSRRCHDGLYGEQDARINIEQRRDERRAARMGEGASSSRVPRSSSRGGPPPTLTPGGIGCRAFVASLRNVRWPLKIRPNLTEKYDGSINPSEFLPIYTTIILAAGGGGGGATIGSWRIISPWLSRNGVRHNRMLEKIVSKEPKTTAELFELADKVARKEEAWAWNSPGTGAAAAATPEFVPRSKRRDRRGKRKLACSDDEGLVLAADGPSRAPRKGKATGDKPSSTAPSGEGRSADKWCLVHNTYRHNLADCRSVKNLAERFRKADEEKRQGRREGKAPATPADDRRGEAVKKAPADDGDNREDLEFQIPQGTVATLDGGGGLALTPPAEAHVELPVTFGDSTNFRTERIDFDVADLNLPYNAVLGRPALVKFMAATHYAYLQMKMPGPSGPITVFGDVKVALACAEQRAYNLAVATEPQAPEASASRASKKRLTSADKVPVKEIPLGDDSSKTAKIGGILDAK</sequence>